<dbReference type="WBParaSite" id="ASIM_0000947601-mRNA-1">
    <property type="protein sequence ID" value="ASIM_0000947601-mRNA-1"/>
    <property type="gene ID" value="ASIM_0000947601"/>
</dbReference>
<dbReference type="Gene3D" id="2.60.40.60">
    <property type="entry name" value="Cadherins"/>
    <property type="match status" value="1"/>
</dbReference>
<name>A0A0M3JP83_ANISI</name>
<proteinExistence type="predicted"/>
<sequence length="77" mass="8792">MRHLYHRYSVVTVFADDSDAPQNARITYWLAEDSSAGSLHKKDKSFFRIMNENTGEITLVNQIPPFVSCCLPLGLFQ</sequence>
<protein>
    <submittedName>
        <fullName evidence="3">Cadherin domain-containing protein</fullName>
    </submittedName>
</protein>
<dbReference type="Proteomes" id="UP000267096">
    <property type="component" value="Unassembled WGS sequence"/>
</dbReference>
<dbReference type="InterPro" id="IPR015919">
    <property type="entry name" value="Cadherin-like_sf"/>
</dbReference>
<evidence type="ECO:0000313" key="2">
    <source>
        <dbReference type="Proteomes" id="UP000267096"/>
    </source>
</evidence>
<dbReference type="GO" id="GO:0005509">
    <property type="term" value="F:calcium ion binding"/>
    <property type="evidence" value="ECO:0007669"/>
    <property type="project" value="InterPro"/>
</dbReference>
<reference evidence="1 2" key="2">
    <citation type="submission" date="2018-11" db="EMBL/GenBank/DDBJ databases">
        <authorList>
            <consortium name="Pathogen Informatics"/>
        </authorList>
    </citation>
    <scope>NUCLEOTIDE SEQUENCE [LARGE SCALE GENOMIC DNA]</scope>
</reference>
<gene>
    <name evidence="1" type="ORF">ASIM_LOCUS9210</name>
</gene>
<reference evidence="3" key="1">
    <citation type="submission" date="2017-02" db="UniProtKB">
        <authorList>
            <consortium name="WormBaseParasite"/>
        </authorList>
    </citation>
    <scope>IDENTIFICATION</scope>
</reference>
<accession>A0A0M3JP83</accession>
<keyword evidence="2" id="KW-1185">Reference proteome</keyword>
<dbReference type="OrthoDB" id="6079678at2759"/>
<dbReference type="EMBL" id="UYRR01027380">
    <property type="protein sequence ID" value="VDK37716.1"/>
    <property type="molecule type" value="Genomic_DNA"/>
</dbReference>
<evidence type="ECO:0000313" key="3">
    <source>
        <dbReference type="WBParaSite" id="ASIM_0000947601-mRNA-1"/>
    </source>
</evidence>
<organism evidence="3">
    <name type="scientific">Anisakis simplex</name>
    <name type="common">Herring worm</name>
    <dbReference type="NCBI Taxonomy" id="6269"/>
    <lineage>
        <taxon>Eukaryota</taxon>
        <taxon>Metazoa</taxon>
        <taxon>Ecdysozoa</taxon>
        <taxon>Nematoda</taxon>
        <taxon>Chromadorea</taxon>
        <taxon>Rhabditida</taxon>
        <taxon>Spirurina</taxon>
        <taxon>Ascaridomorpha</taxon>
        <taxon>Ascaridoidea</taxon>
        <taxon>Anisakidae</taxon>
        <taxon>Anisakis</taxon>
        <taxon>Anisakis simplex complex</taxon>
    </lineage>
</organism>
<dbReference type="SUPFAM" id="SSF49313">
    <property type="entry name" value="Cadherin-like"/>
    <property type="match status" value="1"/>
</dbReference>
<evidence type="ECO:0000313" key="1">
    <source>
        <dbReference type="EMBL" id="VDK37716.1"/>
    </source>
</evidence>
<dbReference type="GO" id="GO:0016020">
    <property type="term" value="C:membrane"/>
    <property type="evidence" value="ECO:0007669"/>
    <property type="project" value="InterPro"/>
</dbReference>
<dbReference type="AlphaFoldDB" id="A0A0M3JP83"/>
<dbReference type="CDD" id="cd11304">
    <property type="entry name" value="Cadherin_repeat"/>
    <property type="match status" value="1"/>
</dbReference>